<accession>A0A7K3WT86</accession>
<dbReference type="InterPro" id="IPR026444">
    <property type="entry name" value="Secre_tail"/>
</dbReference>
<proteinExistence type="predicted"/>
<evidence type="ECO:0000259" key="2">
    <source>
        <dbReference type="Pfam" id="PF18962"/>
    </source>
</evidence>
<organism evidence="3 4">
    <name type="scientific">Cryomorpha ignava</name>
    <dbReference type="NCBI Taxonomy" id="101383"/>
    <lineage>
        <taxon>Bacteria</taxon>
        <taxon>Pseudomonadati</taxon>
        <taxon>Bacteroidota</taxon>
        <taxon>Flavobacteriia</taxon>
        <taxon>Flavobacteriales</taxon>
        <taxon>Cryomorphaceae</taxon>
        <taxon>Cryomorpha</taxon>
    </lineage>
</organism>
<feature type="domain" description="Secretion system C-terminal sorting" evidence="2">
    <location>
        <begin position="4"/>
        <end position="45"/>
    </location>
</feature>
<comment type="caution">
    <text evidence="3">The sequence shown here is derived from an EMBL/GenBank/DDBJ whole genome shotgun (WGS) entry which is preliminary data.</text>
</comment>
<dbReference type="EMBL" id="JAAGVY010000030">
    <property type="protein sequence ID" value="NEN24676.1"/>
    <property type="molecule type" value="Genomic_DNA"/>
</dbReference>
<dbReference type="Pfam" id="PF18962">
    <property type="entry name" value="Por_Secre_tail"/>
    <property type="match status" value="1"/>
</dbReference>
<dbReference type="Proteomes" id="UP000486602">
    <property type="component" value="Unassembled WGS sequence"/>
</dbReference>
<evidence type="ECO:0000313" key="3">
    <source>
        <dbReference type="EMBL" id="NEN24676.1"/>
    </source>
</evidence>
<dbReference type="NCBIfam" id="TIGR04183">
    <property type="entry name" value="Por_Secre_tail"/>
    <property type="match status" value="1"/>
</dbReference>
<keyword evidence="1" id="KW-0732">Signal</keyword>
<dbReference type="AlphaFoldDB" id="A0A7K3WT86"/>
<gene>
    <name evidence="3" type="ORF">G3O08_14305</name>
</gene>
<dbReference type="RefSeq" id="WP_163286081.1">
    <property type="nucleotide sequence ID" value="NZ_JAAGVY010000030.1"/>
</dbReference>
<keyword evidence="4" id="KW-1185">Reference proteome</keyword>
<evidence type="ECO:0000313" key="4">
    <source>
        <dbReference type="Proteomes" id="UP000486602"/>
    </source>
</evidence>
<evidence type="ECO:0000256" key="1">
    <source>
        <dbReference type="ARBA" id="ARBA00022729"/>
    </source>
</evidence>
<name>A0A7K3WT86_9FLAO</name>
<sequence>MRGIDVFDTYGRNVTSTNSNSSSTIEMSGLPNGVYFVRVKLFDNSFGTTKILKTE</sequence>
<reference evidence="3 4" key="1">
    <citation type="submission" date="2020-02" db="EMBL/GenBank/DDBJ databases">
        <title>Out from the shadows clarifying the taxonomy of the family Cryomorphaceae and related taxa by utilizing the GTDB taxonomic framework.</title>
        <authorList>
            <person name="Bowman J.P."/>
        </authorList>
    </citation>
    <scope>NUCLEOTIDE SEQUENCE [LARGE SCALE GENOMIC DNA]</scope>
    <source>
        <strain evidence="3 4">QSSC 1-22</strain>
    </source>
</reference>
<protein>
    <submittedName>
        <fullName evidence="3">T9SS type A sorting domain-containing protein</fullName>
    </submittedName>
</protein>